<dbReference type="KEGG" id="fpu:FPSE_02950"/>
<protein>
    <submittedName>
        <fullName evidence="1">Uncharacterized protein</fullName>
    </submittedName>
</protein>
<evidence type="ECO:0000313" key="2">
    <source>
        <dbReference type="Proteomes" id="UP000007978"/>
    </source>
</evidence>
<evidence type="ECO:0000313" key="1">
    <source>
        <dbReference type="EMBL" id="EKJ76764.1"/>
    </source>
</evidence>
<accession>K3VPE5</accession>
<comment type="caution">
    <text evidence="1">The sequence shown here is derived from an EMBL/GenBank/DDBJ whole genome shotgun (WGS) entry which is preliminary data.</text>
</comment>
<proteinExistence type="predicted"/>
<sequence>MADSIMPLDRSPSVLGCLVSRVTKYSQPSKNVFDGKTQAGVSSVYKG</sequence>
<dbReference type="RefSeq" id="XP_009254344.1">
    <property type="nucleotide sequence ID" value="XM_009256069.1"/>
</dbReference>
<name>K3VPE5_FUSPC</name>
<organism evidence="1 2">
    <name type="scientific">Fusarium pseudograminearum (strain CS3096)</name>
    <name type="common">Wheat and barley crown-rot fungus</name>
    <dbReference type="NCBI Taxonomy" id="1028729"/>
    <lineage>
        <taxon>Eukaryota</taxon>
        <taxon>Fungi</taxon>
        <taxon>Dikarya</taxon>
        <taxon>Ascomycota</taxon>
        <taxon>Pezizomycotina</taxon>
        <taxon>Sordariomycetes</taxon>
        <taxon>Hypocreomycetidae</taxon>
        <taxon>Hypocreales</taxon>
        <taxon>Nectriaceae</taxon>
        <taxon>Fusarium</taxon>
    </lineage>
</organism>
<keyword evidence="2" id="KW-1185">Reference proteome</keyword>
<dbReference type="Proteomes" id="UP000007978">
    <property type="component" value="Chromosome 3"/>
</dbReference>
<reference evidence="1 2" key="1">
    <citation type="journal article" date="2012" name="PLoS Pathog.">
        <title>Comparative pathogenomics reveals horizontally acquired novel virulence genes in fungi infecting cereal hosts.</title>
        <authorList>
            <person name="Gardiner D.M."/>
            <person name="McDonald M.C."/>
            <person name="Covarelli L."/>
            <person name="Solomon P.S."/>
            <person name="Rusu A.G."/>
            <person name="Marshall M."/>
            <person name="Kazan K."/>
            <person name="Chakraborty S."/>
            <person name="McDonald B.A."/>
            <person name="Manners J.M."/>
        </authorList>
    </citation>
    <scope>NUCLEOTIDE SEQUENCE [LARGE SCALE GENOMIC DNA]</scope>
    <source>
        <strain evidence="1 2">CS3096</strain>
    </source>
</reference>
<dbReference type="HOGENOM" id="CLU_3175470_0_0_1"/>
<dbReference type="EMBL" id="AFNW01000066">
    <property type="protein sequence ID" value="EKJ76764.1"/>
    <property type="molecule type" value="Genomic_DNA"/>
</dbReference>
<dbReference type="AlphaFoldDB" id="K3VPE5"/>
<gene>
    <name evidence="1" type="ORF">FPSE_02950</name>
</gene>
<dbReference type="GeneID" id="20361569"/>